<feature type="compositionally biased region" description="Basic residues" evidence="10">
    <location>
        <begin position="1"/>
        <end position="12"/>
    </location>
</feature>
<feature type="region of interest" description="Disordered" evidence="10">
    <location>
        <begin position="1"/>
        <end position="62"/>
    </location>
</feature>
<keyword evidence="8 11" id="KW-0472">Membrane</keyword>
<keyword evidence="6 11" id="KW-0812">Transmembrane</keyword>
<feature type="transmembrane region" description="Helical" evidence="11">
    <location>
        <begin position="322"/>
        <end position="345"/>
    </location>
</feature>
<dbReference type="EMBL" id="VWXX01000008">
    <property type="protein sequence ID" value="KAA6185607.1"/>
    <property type="molecule type" value="Genomic_DNA"/>
</dbReference>
<dbReference type="GO" id="GO:0005886">
    <property type="term" value="C:plasma membrane"/>
    <property type="evidence" value="ECO:0007669"/>
    <property type="project" value="UniProtKB-SubCell"/>
</dbReference>
<feature type="domain" description="ABC3 transporter permease C-terminal" evidence="12">
    <location>
        <begin position="272"/>
        <end position="387"/>
    </location>
</feature>
<accession>A0A5M8FLJ5</accession>
<dbReference type="InterPro" id="IPR003838">
    <property type="entry name" value="ABC3_permease_C"/>
</dbReference>
<dbReference type="Proteomes" id="UP000322981">
    <property type="component" value="Unassembled WGS sequence"/>
</dbReference>
<evidence type="ECO:0000256" key="3">
    <source>
        <dbReference type="ARBA" id="ARBA00021907"/>
    </source>
</evidence>
<comment type="subcellular location">
    <subcellularLocation>
        <location evidence="1">Cell membrane</location>
        <topology evidence="1">Multi-pass membrane protein</topology>
    </subcellularLocation>
</comment>
<evidence type="ECO:0000256" key="11">
    <source>
        <dbReference type="SAM" id="Phobius"/>
    </source>
</evidence>
<feature type="transmembrane region" description="Helical" evidence="11">
    <location>
        <begin position="365"/>
        <end position="387"/>
    </location>
</feature>
<feature type="transmembrane region" description="Helical" evidence="11">
    <location>
        <begin position="259"/>
        <end position="286"/>
    </location>
</feature>
<gene>
    <name evidence="14" type="ORF">F2Q65_07890</name>
</gene>
<protein>
    <recommendedName>
        <fullName evidence="3">Cell division protein FtsX</fullName>
    </recommendedName>
</protein>
<evidence type="ECO:0000313" key="15">
    <source>
        <dbReference type="Proteomes" id="UP000322981"/>
    </source>
</evidence>
<keyword evidence="5" id="KW-0132">Cell division</keyword>
<evidence type="ECO:0000256" key="10">
    <source>
        <dbReference type="SAM" id="MobiDB-lite"/>
    </source>
</evidence>
<feature type="region of interest" description="Disordered" evidence="10">
    <location>
        <begin position="204"/>
        <end position="225"/>
    </location>
</feature>
<keyword evidence="15" id="KW-1185">Reference proteome</keyword>
<dbReference type="RefSeq" id="WP_150092139.1">
    <property type="nucleotide sequence ID" value="NZ_JBFUOH010000003.1"/>
</dbReference>
<evidence type="ECO:0000256" key="5">
    <source>
        <dbReference type="ARBA" id="ARBA00022618"/>
    </source>
</evidence>
<dbReference type="Gene3D" id="3.30.70.3040">
    <property type="match status" value="1"/>
</dbReference>
<evidence type="ECO:0000259" key="13">
    <source>
        <dbReference type="Pfam" id="PF18075"/>
    </source>
</evidence>
<comment type="similarity">
    <text evidence="2">Belongs to the ABC-4 integral membrane protein family. FtsX subfamily.</text>
</comment>
<organism evidence="14 15">
    <name type="scientific">Thiohalocapsa marina</name>
    <dbReference type="NCBI Taxonomy" id="424902"/>
    <lineage>
        <taxon>Bacteria</taxon>
        <taxon>Pseudomonadati</taxon>
        <taxon>Pseudomonadota</taxon>
        <taxon>Gammaproteobacteria</taxon>
        <taxon>Chromatiales</taxon>
        <taxon>Chromatiaceae</taxon>
        <taxon>Thiohalocapsa</taxon>
    </lineage>
</organism>
<sequence>MAGRSNTRRPALRRQPSSPSGPKAGPKASQKSGRQPGHNPARGRPQSRVGTRREPPWLGRLPGRWLGNHLQAGADTLRRLLRAPLSTGLTVAAIAIALALPAALRVVLTNLEQISANWDQDAAMTLFLRPGVDEQRGAELATQLQARADLDTAILISRQQALAEFRAYSDFGAALDHLTDNPLPVSLLLYPAAPYLVPGQALGQESEQAANTAPPATRDLSSDQPPVHAPVDLERLASELEALPEADFVRVDALWLQRFAAILALLRNAALLLAAVLGLAVLLVVGNTIRLEIEHRRAEVEIMSLVGATPALIRRPFLYIGAWYGLLGGLGAWLLIAASVLLLHAPVERLTGLYDTRFDLHGLGLAESLILLAAATGLGIVGGWIAVGRHVRQLEPR</sequence>
<dbReference type="InterPro" id="IPR040690">
    <property type="entry name" value="FtsX_ECD"/>
</dbReference>
<dbReference type="Pfam" id="PF02687">
    <property type="entry name" value="FtsX"/>
    <property type="match status" value="1"/>
</dbReference>
<evidence type="ECO:0000256" key="7">
    <source>
        <dbReference type="ARBA" id="ARBA00022989"/>
    </source>
</evidence>
<feature type="transmembrane region" description="Helical" evidence="11">
    <location>
        <begin position="88"/>
        <end position="108"/>
    </location>
</feature>
<keyword evidence="4" id="KW-1003">Cell membrane</keyword>
<dbReference type="AlphaFoldDB" id="A0A5M8FLJ5"/>
<keyword evidence="9" id="KW-0131">Cell cycle</keyword>
<evidence type="ECO:0000256" key="1">
    <source>
        <dbReference type="ARBA" id="ARBA00004651"/>
    </source>
</evidence>
<dbReference type="InterPro" id="IPR004513">
    <property type="entry name" value="FtsX"/>
</dbReference>
<evidence type="ECO:0000256" key="6">
    <source>
        <dbReference type="ARBA" id="ARBA00022692"/>
    </source>
</evidence>
<keyword evidence="7 11" id="KW-1133">Transmembrane helix</keyword>
<evidence type="ECO:0000256" key="9">
    <source>
        <dbReference type="ARBA" id="ARBA00023306"/>
    </source>
</evidence>
<name>A0A5M8FLJ5_9GAMM</name>
<dbReference type="GO" id="GO:0032153">
    <property type="term" value="C:cell division site"/>
    <property type="evidence" value="ECO:0007669"/>
    <property type="project" value="TreeGrafter"/>
</dbReference>
<feature type="compositionally biased region" description="Low complexity" evidence="10">
    <location>
        <begin position="16"/>
        <end position="29"/>
    </location>
</feature>
<comment type="caution">
    <text evidence="14">The sequence shown here is derived from an EMBL/GenBank/DDBJ whole genome shotgun (WGS) entry which is preliminary data.</text>
</comment>
<dbReference type="PANTHER" id="PTHR47755">
    <property type="entry name" value="CELL DIVISION PROTEIN FTSX"/>
    <property type="match status" value="1"/>
</dbReference>
<dbReference type="Pfam" id="PF18075">
    <property type="entry name" value="FtsX_ECD"/>
    <property type="match status" value="1"/>
</dbReference>
<evidence type="ECO:0000259" key="12">
    <source>
        <dbReference type="Pfam" id="PF02687"/>
    </source>
</evidence>
<evidence type="ECO:0000256" key="4">
    <source>
        <dbReference type="ARBA" id="ARBA00022475"/>
    </source>
</evidence>
<dbReference type="GO" id="GO:0051301">
    <property type="term" value="P:cell division"/>
    <property type="evidence" value="ECO:0007669"/>
    <property type="project" value="UniProtKB-KW"/>
</dbReference>
<dbReference type="PANTHER" id="PTHR47755:SF1">
    <property type="entry name" value="CELL DIVISION PROTEIN FTSX"/>
    <property type="match status" value="1"/>
</dbReference>
<proteinExistence type="inferred from homology"/>
<evidence type="ECO:0000313" key="14">
    <source>
        <dbReference type="EMBL" id="KAA6185607.1"/>
    </source>
</evidence>
<evidence type="ECO:0000256" key="2">
    <source>
        <dbReference type="ARBA" id="ARBA00007379"/>
    </source>
</evidence>
<reference evidence="14 15" key="1">
    <citation type="submission" date="2019-09" db="EMBL/GenBank/DDBJ databases">
        <title>Whole-genome sequence of the purple sulfur bacterium Thiohalocapsa marina DSM 19078.</title>
        <authorList>
            <person name="Kyndt J.A."/>
            <person name="Meyer T.E."/>
        </authorList>
    </citation>
    <scope>NUCLEOTIDE SEQUENCE [LARGE SCALE GENOMIC DNA]</scope>
    <source>
        <strain evidence="14 15">DSM 19078</strain>
    </source>
</reference>
<feature type="domain" description="FtsX extracellular" evidence="13">
    <location>
        <begin position="123"/>
        <end position="194"/>
    </location>
</feature>
<evidence type="ECO:0000256" key="8">
    <source>
        <dbReference type="ARBA" id="ARBA00023136"/>
    </source>
</evidence>
<dbReference type="OrthoDB" id="9813411at2"/>